<dbReference type="STRING" id="318464.IO99_03315"/>
<evidence type="ECO:0000256" key="5">
    <source>
        <dbReference type="ARBA" id="ARBA00022692"/>
    </source>
</evidence>
<feature type="transmembrane region" description="Helical" evidence="8">
    <location>
        <begin position="137"/>
        <end position="161"/>
    </location>
</feature>
<keyword evidence="6 8" id="KW-1133">Transmembrane helix</keyword>
<protein>
    <submittedName>
        <fullName evidence="10">ABC transporter permease</fullName>
    </submittedName>
</protein>
<evidence type="ECO:0000313" key="12">
    <source>
        <dbReference type="Proteomes" id="UP000028542"/>
    </source>
</evidence>
<evidence type="ECO:0000256" key="8">
    <source>
        <dbReference type="RuleBase" id="RU363032"/>
    </source>
</evidence>
<evidence type="ECO:0000313" key="11">
    <source>
        <dbReference type="EMBL" id="MBE6058781.1"/>
    </source>
</evidence>
<evidence type="ECO:0000256" key="7">
    <source>
        <dbReference type="ARBA" id="ARBA00023136"/>
    </source>
</evidence>
<dbReference type="InterPro" id="IPR000515">
    <property type="entry name" value="MetI-like"/>
</dbReference>
<reference evidence="10 12" key="1">
    <citation type="submission" date="2014-07" db="EMBL/GenBank/DDBJ databases">
        <title>Draft genome of Clostridium sulfidigenes 113A isolated from sediments associated with methane hydrate from Krishna Godavari basin.</title>
        <authorList>
            <person name="Honkalas V.S."/>
            <person name="Dabir A.P."/>
            <person name="Arora P."/>
            <person name="Dhakephalkar P.K."/>
        </authorList>
    </citation>
    <scope>NUCLEOTIDE SEQUENCE [LARGE SCALE GENOMIC DNA]</scope>
    <source>
        <strain evidence="10 12">113A</strain>
    </source>
</reference>
<dbReference type="Proteomes" id="UP000028542">
    <property type="component" value="Unassembled WGS sequence"/>
</dbReference>
<dbReference type="PROSITE" id="PS50928">
    <property type="entry name" value="ABC_TM1"/>
    <property type="match status" value="1"/>
</dbReference>
<proteinExistence type="inferred from homology"/>
<dbReference type="PANTHER" id="PTHR42929:SF1">
    <property type="entry name" value="INNER MEMBRANE ABC TRANSPORTER PERMEASE PROTEIN YDCU-RELATED"/>
    <property type="match status" value="1"/>
</dbReference>
<feature type="transmembrane region" description="Helical" evidence="8">
    <location>
        <begin position="241"/>
        <end position="261"/>
    </location>
</feature>
<organism evidence="10 12">
    <name type="scientific">Clostridium sulfidigenes</name>
    <dbReference type="NCBI Taxonomy" id="318464"/>
    <lineage>
        <taxon>Bacteria</taxon>
        <taxon>Bacillati</taxon>
        <taxon>Bacillota</taxon>
        <taxon>Clostridia</taxon>
        <taxon>Eubacteriales</taxon>
        <taxon>Clostridiaceae</taxon>
        <taxon>Clostridium</taxon>
    </lineage>
</organism>
<evidence type="ECO:0000256" key="4">
    <source>
        <dbReference type="ARBA" id="ARBA00022475"/>
    </source>
</evidence>
<feature type="transmembrane region" description="Helical" evidence="8">
    <location>
        <begin position="12"/>
        <end position="31"/>
    </location>
</feature>
<feature type="transmembrane region" description="Helical" evidence="8">
    <location>
        <begin position="197"/>
        <end position="221"/>
    </location>
</feature>
<dbReference type="eggNOG" id="COG1176">
    <property type="taxonomic scope" value="Bacteria"/>
</dbReference>
<keyword evidence="7 8" id="KW-0472">Membrane</keyword>
<feature type="transmembrane region" description="Helical" evidence="8">
    <location>
        <begin position="95"/>
        <end position="117"/>
    </location>
</feature>
<dbReference type="EMBL" id="JPMD01000004">
    <property type="protein sequence ID" value="KEZ88166.1"/>
    <property type="molecule type" value="Genomic_DNA"/>
</dbReference>
<dbReference type="Pfam" id="PF00528">
    <property type="entry name" value="BPD_transp_1"/>
    <property type="match status" value="1"/>
</dbReference>
<dbReference type="Gene3D" id="1.10.3720.10">
    <property type="entry name" value="MetI-like"/>
    <property type="match status" value="1"/>
</dbReference>
<reference evidence="11" key="2">
    <citation type="submission" date="2019-04" db="EMBL/GenBank/DDBJ databases">
        <title>Evolution of Biomass-Degrading Anaerobic Consortia Revealed by Metagenomics.</title>
        <authorList>
            <person name="Peng X."/>
        </authorList>
    </citation>
    <scope>NUCLEOTIDE SEQUENCE</scope>
    <source>
        <strain evidence="11">SIG254</strain>
    </source>
</reference>
<evidence type="ECO:0000256" key="3">
    <source>
        <dbReference type="ARBA" id="ARBA00022448"/>
    </source>
</evidence>
<evidence type="ECO:0000256" key="2">
    <source>
        <dbReference type="ARBA" id="ARBA00007069"/>
    </source>
</evidence>
<accession>A0A084JGT2</accession>
<name>A0A084JGT2_9CLOT</name>
<dbReference type="SUPFAM" id="SSF161098">
    <property type="entry name" value="MetI-like"/>
    <property type="match status" value="1"/>
</dbReference>
<dbReference type="EMBL" id="SVCM01000015">
    <property type="protein sequence ID" value="MBE6058781.1"/>
    <property type="molecule type" value="Genomic_DNA"/>
</dbReference>
<evidence type="ECO:0000313" key="10">
    <source>
        <dbReference type="EMBL" id="KEZ88166.1"/>
    </source>
</evidence>
<evidence type="ECO:0000256" key="6">
    <source>
        <dbReference type="ARBA" id="ARBA00022989"/>
    </source>
</evidence>
<dbReference type="AlphaFoldDB" id="A0A084JGT2"/>
<keyword evidence="5 8" id="KW-0812">Transmembrane</keyword>
<dbReference type="InterPro" id="IPR035906">
    <property type="entry name" value="MetI-like_sf"/>
</dbReference>
<feature type="transmembrane region" description="Helical" evidence="8">
    <location>
        <begin position="62"/>
        <end position="83"/>
    </location>
</feature>
<dbReference type="RefSeq" id="WP_035130173.1">
    <property type="nucleotide sequence ID" value="NZ_JBQHQR010000009.1"/>
</dbReference>
<dbReference type="PANTHER" id="PTHR42929">
    <property type="entry name" value="INNER MEMBRANE ABC TRANSPORTER PERMEASE PROTEIN YDCU-RELATED-RELATED"/>
    <property type="match status" value="1"/>
</dbReference>
<evidence type="ECO:0000256" key="1">
    <source>
        <dbReference type="ARBA" id="ARBA00004651"/>
    </source>
</evidence>
<keyword evidence="12" id="KW-1185">Reference proteome</keyword>
<evidence type="ECO:0000259" key="9">
    <source>
        <dbReference type="PROSITE" id="PS50928"/>
    </source>
</evidence>
<dbReference type="GO" id="GO:0055085">
    <property type="term" value="P:transmembrane transport"/>
    <property type="evidence" value="ECO:0007669"/>
    <property type="project" value="InterPro"/>
</dbReference>
<gene>
    <name evidence="11" type="ORF">E7215_01210</name>
    <name evidence="10" type="ORF">IO99_03315</name>
</gene>
<dbReference type="GO" id="GO:0005886">
    <property type="term" value="C:plasma membrane"/>
    <property type="evidence" value="ECO:0007669"/>
    <property type="project" value="UniProtKB-SubCell"/>
</dbReference>
<feature type="domain" description="ABC transmembrane type-1" evidence="9">
    <location>
        <begin position="58"/>
        <end position="262"/>
    </location>
</feature>
<dbReference type="CDD" id="cd06261">
    <property type="entry name" value="TM_PBP2"/>
    <property type="match status" value="1"/>
</dbReference>
<comment type="caution">
    <text evidence="10">The sequence shown here is derived from an EMBL/GenBank/DDBJ whole genome shotgun (WGS) entry which is preliminary data.</text>
</comment>
<dbReference type="Proteomes" id="UP000768462">
    <property type="component" value="Unassembled WGS sequence"/>
</dbReference>
<comment type="similarity">
    <text evidence="2">Belongs to the binding-protein-dependent transport system permease family. CysTW subfamily.</text>
</comment>
<keyword evidence="3 8" id="KW-0813">Transport</keyword>
<comment type="subcellular location">
    <subcellularLocation>
        <location evidence="1 8">Cell membrane</location>
        <topology evidence="1 8">Multi-pass membrane protein</topology>
    </subcellularLocation>
</comment>
<keyword evidence="4" id="KW-1003">Cell membrane</keyword>
<sequence>MKKKSYLAYPYVLWSSLFIIVPLLLIVFFSFTEKVSGSYQFSINNFKRLMDPLYIKVFTRSISLALQSTILCLVMGYPIAYMISRKPENKRGMLIMLFILPMWMNFLLRTYAWLAILGKNGLLNNLLNIIGLNSVDILYTNGAVLLGMVYNFLPFMVLPIYTSLLKMDQDLVNAAYDLGAGKITAFMKIIFPLSIPGVISGITMVFMPAVSTFVISQLLGGGKHMLIGNLIEQQFTSVGDWNFGSAISILMMILILLAMGLTSKFSDDDEKGGGRVLW</sequence>